<dbReference type="STRING" id="1041930.Mtc_1040"/>
<dbReference type="InterPro" id="IPR036388">
    <property type="entry name" value="WH-like_DNA-bd_sf"/>
</dbReference>
<keyword evidence="2" id="KW-1185">Reference proteome</keyword>
<dbReference type="Proteomes" id="UP000005233">
    <property type="component" value="Chromosome"/>
</dbReference>
<dbReference type="HOGENOM" id="CLU_2257354_0_0_2"/>
<dbReference type="RefSeq" id="WP_014405634.1">
    <property type="nucleotide sequence ID" value="NC_017034.1"/>
</dbReference>
<evidence type="ECO:0000313" key="1">
    <source>
        <dbReference type="EMBL" id="AFC99796.1"/>
    </source>
</evidence>
<name>H8I6W6_METCZ</name>
<accession>H8I6W6</accession>
<dbReference type="EMBL" id="CP003243">
    <property type="protein sequence ID" value="AFC99796.1"/>
    <property type="molecule type" value="Genomic_DNA"/>
</dbReference>
<sequence length="103" mass="11947">MDSIESMSYGSWWPSPRSICPLLKKMTEEGLIRRRKDGRYGLVDDAYDEFGDYCNKPNTIESAIREIDSYVSCLEEMPVEKIGTEEDKIAMFGCKGLRIRMHR</sequence>
<dbReference type="InterPro" id="IPR036390">
    <property type="entry name" value="WH_DNA-bd_sf"/>
</dbReference>
<dbReference type="SUPFAM" id="SSF46785">
    <property type="entry name" value="Winged helix' DNA-binding domain"/>
    <property type="match status" value="1"/>
</dbReference>
<dbReference type="eggNOG" id="arCOG00002">
    <property type="taxonomic scope" value="Archaea"/>
</dbReference>
<protein>
    <submittedName>
        <fullName evidence="1">Uncharacterized protein</fullName>
    </submittedName>
</protein>
<evidence type="ECO:0000313" key="2">
    <source>
        <dbReference type="Proteomes" id="UP000005233"/>
    </source>
</evidence>
<dbReference type="OrthoDB" id="56053at2157"/>
<dbReference type="GeneID" id="11971165"/>
<dbReference type="AlphaFoldDB" id="H8I6W6"/>
<gene>
    <name evidence="1" type="ordered locus">Mtc_1040</name>
</gene>
<reference evidence="1 2" key="1">
    <citation type="journal article" date="2012" name="J. Bacteriol.">
        <title>Complete genome sequence of a thermophilic methanogen, Methanocella conradii HZ254, isolated from Chinese rice field soil.</title>
        <authorList>
            <person name="Lu Z."/>
            <person name="Lu Y."/>
        </authorList>
    </citation>
    <scope>NUCLEOTIDE SEQUENCE [LARGE SCALE GENOMIC DNA]</scope>
    <source>
        <strain evidence="2">DSM 24694 / JCM 17849 / CGMCC 1.5162 / HZ254</strain>
    </source>
</reference>
<dbReference type="KEGG" id="mez:Mtc_1040"/>
<proteinExistence type="predicted"/>
<dbReference type="Gene3D" id="1.10.10.10">
    <property type="entry name" value="Winged helix-like DNA-binding domain superfamily/Winged helix DNA-binding domain"/>
    <property type="match status" value="1"/>
</dbReference>
<organism evidence="1 2">
    <name type="scientific">Methanocella conradii (strain DSM 24694 / JCM 17849 / CGMCC 1.5162 / HZ254)</name>
    <dbReference type="NCBI Taxonomy" id="1041930"/>
    <lineage>
        <taxon>Archaea</taxon>
        <taxon>Methanobacteriati</taxon>
        <taxon>Methanobacteriota</taxon>
        <taxon>Stenosarchaea group</taxon>
        <taxon>Methanomicrobia</taxon>
        <taxon>Methanocellales</taxon>
        <taxon>Methanocellaceae</taxon>
        <taxon>Methanocella</taxon>
    </lineage>
</organism>